<dbReference type="SMART" id="SM00147">
    <property type="entry name" value="RasGEF"/>
    <property type="match status" value="1"/>
</dbReference>
<dbReference type="PROSITE" id="PS50212">
    <property type="entry name" value="RASGEF_NTER"/>
    <property type="match status" value="1"/>
</dbReference>
<dbReference type="Pfam" id="PF07653">
    <property type="entry name" value="SH3_2"/>
    <property type="match status" value="1"/>
</dbReference>
<evidence type="ECO:0000256" key="5">
    <source>
        <dbReference type="SAM" id="MobiDB-lite"/>
    </source>
</evidence>
<dbReference type="InterPro" id="IPR000651">
    <property type="entry name" value="Ras-like_Gua-exchang_fac_N"/>
</dbReference>
<dbReference type="CDD" id="cd11883">
    <property type="entry name" value="SH3_Sdc25"/>
    <property type="match status" value="1"/>
</dbReference>
<dbReference type="InterPro" id="IPR023578">
    <property type="entry name" value="Ras_GEF_dom_sf"/>
</dbReference>
<feature type="region of interest" description="Disordered" evidence="5">
    <location>
        <begin position="145"/>
        <end position="178"/>
    </location>
</feature>
<keyword evidence="1 4" id="KW-0728">SH3 domain</keyword>
<dbReference type="VEuPathDB" id="FungiDB:PSHT_09876"/>
<dbReference type="Pfam" id="PF00617">
    <property type="entry name" value="RasGEF"/>
    <property type="match status" value="1"/>
</dbReference>
<dbReference type="PROSITE" id="PS00720">
    <property type="entry name" value="RASGEF"/>
    <property type="match status" value="1"/>
</dbReference>
<dbReference type="Pfam" id="PF25006">
    <property type="entry name" value="DUF7783"/>
    <property type="match status" value="1"/>
</dbReference>
<dbReference type="SUPFAM" id="SSF50044">
    <property type="entry name" value="SH3-domain"/>
    <property type="match status" value="1"/>
</dbReference>
<evidence type="ECO:0000313" key="9">
    <source>
        <dbReference type="EMBL" id="POW01167.1"/>
    </source>
</evidence>
<feature type="non-terminal residue" evidence="9">
    <location>
        <position position="1"/>
    </location>
</feature>
<dbReference type="SUPFAM" id="SSF48366">
    <property type="entry name" value="Ras GEF"/>
    <property type="match status" value="1"/>
</dbReference>
<dbReference type="Pfam" id="PF00618">
    <property type="entry name" value="RasGEF_N"/>
    <property type="match status" value="1"/>
</dbReference>
<feature type="compositionally biased region" description="Low complexity" evidence="5">
    <location>
        <begin position="263"/>
        <end position="276"/>
    </location>
</feature>
<dbReference type="SMART" id="SM00229">
    <property type="entry name" value="RasGEFN"/>
    <property type="match status" value="1"/>
</dbReference>
<sequence length="1217" mass="133184">LPTMAQFSASPLSATFPNINFADSTPKSTPPIDDLVLALYDFPASAPSTNRCLTFKAGQVIRVVNRDQSGWWDGEMIQTSKSVNLSSTDHSNKRGWFPSNYVSSIPTSNIASFELTQRSTYARRPSGASLASSIANDIIVDSPPPRLNSALPDVSPTHSRGGSSSTVASQYQPSSAESNDCREVWEPIALAIRTLHSEVRINPNFDVQPATANIISAVRAALNSTGCLGRHAPALRYHPNLSRARKELLSALSSLVEQAREITPSSTKTTTHPPQSVTSKQEAKQKLLRLSDQVLSHVREFLRIAKSFGVTSSAQNSPEPSESIGMTIGQRSMSLSSPNPTLDDDDDQAPRLIRPCKSVGTLAKSPLSRSTHGSPSVKSSRALSISNRRPTTSGKSIASNPSSAIVTLVSATHILDLLEKAHDQVLSTVAVFIGHAHVHSSTAHPASHAHLIDMTRDVIENVCEMLILVECISKNPQVRSQHQAKSKAPLGEARESLYVSTTGLVTSARVATSASPTPTAEDDEADSLLTSATAVLRATNSCMDAVSDCLAGMDTTHTEFQLSSNRPSLNTYFASSSCPDTNELGVVPQKFRHTLSMLGRKASALAFTRNPFESENYNHWSAVSQDWKNSIGPDNSNSIDPRAASEADSLDTSDFSSKSQRKQPARTGTNAPNTSPSLSTLSSSDGIEFVRASPPSANSSDDGRYSRDSSPATSTSVSYPEDDGVKGPERRSFAAQRFTKKPMTLAPLRIPTGLLGGTPNPSSWQKELLHNSDGHVIGGTLRGLVGRMTSHDTPVEATFLHSFFMTFRLFTTSSEFANALIARFALTFDLNTPATPGDPFNNTPKVTPIRLRVYNVVKSWLELHWRMESDEVVLPIILRWAERQLSAALPAPAERLIDLVQKRMKEGELGIQSTGLQRTKTKQGMSSGKDDSMSCPSPILSKTVMSQLRASRLNFNVLQLSDFDPIELARQITLMESKLYRAIQPEEVLGQLFSKKPGLAVNVRAMSAMSTKMTGWFTETILNEDDLRKRTQILKFLIKLGAKLLEMQNYNALMSVMSALNSSTILRLKRTWEGVGNKARALFENMNKAVSHQRNYAEYRATLRYAHTPCIPFLGVYLTDMTFCHEGNPTHRASPELPGVQLINFDKYQKMTKIMDEIQRFQVPFNFLEVSSITAYIRSSMSNLMSYQDSANELYQRSLQIEPREHSHPPPPSSSAS</sequence>
<name>A0A2S4UV58_9BASI</name>
<dbReference type="CDD" id="cd00155">
    <property type="entry name" value="RasGEF"/>
    <property type="match status" value="1"/>
</dbReference>
<dbReference type="PANTHER" id="PTHR23113">
    <property type="entry name" value="GUANINE NUCLEOTIDE EXCHANGE FACTOR"/>
    <property type="match status" value="1"/>
</dbReference>
<dbReference type="VEuPathDB" id="FungiDB:PSTT_12649"/>
<keyword evidence="2 3" id="KW-0344">Guanine-nucleotide releasing factor</keyword>
<evidence type="ECO:0000256" key="2">
    <source>
        <dbReference type="ARBA" id="ARBA00022658"/>
    </source>
</evidence>
<dbReference type="Gene3D" id="1.10.840.10">
    <property type="entry name" value="Ras guanine-nucleotide exchange factors catalytic domain"/>
    <property type="match status" value="1"/>
</dbReference>
<evidence type="ECO:0008006" key="11">
    <source>
        <dbReference type="Google" id="ProtNLM"/>
    </source>
</evidence>
<feature type="region of interest" description="Disordered" evidence="5">
    <location>
        <begin position="260"/>
        <end position="282"/>
    </location>
</feature>
<dbReference type="AlphaFoldDB" id="A0A2S4UV58"/>
<dbReference type="InterPro" id="IPR036964">
    <property type="entry name" value="RASGEF_cat_dom_sf"/>
</dbReference>
<evidence type="ECO:0000259" key="6">
    <source>
        <dbReference type="PROSITE" id="PS50002"/>
    </source>
</evidence>
<dbReference type="Proteomes" id="UP000239156">
    <property type="component" value="Unassembled WGS sequence"/>
</dbReference>
<organism evidence="9 10">
    <name type="scientific">Puccinia striiformis</name>
    <dbReference type="NCBI Taxonomy" id="27350"/>
    <lineage>
        <taxon>Eukaryota</taxon>
        <taxon>Fungi</taxon>
        <taxon>Dikarya</taxon>
        <taxon>Basidiomycota</taxon>
        <taxon>Pucciniomycotina</taxon>
        <taxon>Pucciniomycetes</taxon>
        <taxon>Pucciniales</taxon>
        <taxon>Pucciniaceae</taxon>
        <taxon>Puccinia</taxon>
    </lineage>
</organism>
<dbReference type="Gene3D" id="1.20.870.10">
    <property type="entry name" value="Son of sevenless (SoS) protein Chain: S domain 1"/>
    <property type="match status" value="1"/>
</dbReference>
<feature type="compositionally biased region" description="Polar residues" evidence="5">
    <location>
        <begin position="331"/>
        <end position="340"/>
    </location>
</feature>
<feature type="compositionally biased region" description="Low complexity" evidence="5">
    <location>
        <begin position="674"/>
        <end position="684"/>
    </location>
</feature>
<evidence type="ECO:0000259" key="7">
    <source>
        <dbReference type="PROSITE" id="PS50009"/>
    </source>
</evidence>
<proteinExistence type="predicted"/>
<feature type="compositionally biased region" description="Polar residues" evidence="5">
    <location>
        <begin position="156"/>
        <end position="178"/>
    </location>
</feature>
<gene>
    <name evidence="9" type="ORF">PSTT_12649</name>
</gene>
<feature type="region of interest" description="Disordered" evidence="5">
    <location>
        <begin position="331"/>
        <end position="399"/>
    </location>
</feature>
<dbReference type="CDD" id="cd06224">
    <property type="entry name" value="REM"/>
    <property type="match status" value="1"/>
</dbReference>
<dbReference type="PRINTS" id="PR00452">
    <property type="entry name" value="SH3DOMAIN"/>
</dbReference>
<feature type="compositionally biased region" description="Polar residues" evidence="5">
    <location>
        <begin position="367"/>
        <end position="399"/>
    </location>
</feature>
<reference evidence="9" key="1">
    <citation type="submission" date="2017-12" db="EMBL/GenBank/DDBJ databases">
        <title>Gene loss provides genomic basis for host adaptation in cereal stripe rust fungi.</title>
        <authorList>
            <person name="Xia C."/>
        </authorList>
    </citation>
    <scope>NUCLEOTIDE SEQUENCE [LARGE SCALE GENOMIC DNA]</scope>
    <source>
        <strain evidence="9">93-210</strain>
    </source>
</reference>
<dbReference type="PANTHER" id="PTHR23113:SF354">
    <property type="entry name" value="BUD SITE SELECTION PROTEIN 5"/>
    <property type="match status" value="1"/>
</dbReference>
<evidence type="ECO:0000256" key="3">
    <source>
        <dbReference type="PROSITE-ProRule" id="PRU00168"/>
    </source>
</evidence>
<protein>
    <recommendedName>
        <fullName evidence="11">Ras GEF</fullName>
    </recommendedName>
</protein>
<feature type="domain" description="N-terminal Ras-GEF" evidence="8">
    <location>
        <begin position="772"/>
        <end position="904"/>
    </location>
</feature>
<dbReference type="InterPro" id="IPR036028">
    <property type="entry name" value="SH3-like_dom_sf"/>
</dbReference>
<evidence type="ECO:0000256" key="4">
    <source>
        <dbReference type="PROSITE-ProRule" id="PRU00192"/>
    </source>
</evidence>
<dbReference type="InterPro" id="IPR019804">
    <property type="entry name" value="Ras_G-nucl-exch_fac_CS"/>
</dbReference>
<comment type="caution">
    <text evidence="9">The sequence shown here is derived from an EMBL/GenBank/DDBJ whole genome shotgun (WGS) entry which is preliminary data.</text>
</comment>
<feature type="domain" description="SH3" evidence="6">
    <location>
        <begin position="31"/>
        <end position="107"/>
    </location>
</feature>
<evidence type="ECO:0000259" key="8">
    <source>
        <dbReference type="PROSITE" id="PS50212"/>
    </source>
</evidence>
<dbReference type="EMBL" id="PKSL01000164">
    <property type="protein sequence ID" value="POW01167.1"/>
    <property type="molecule type" value="Genomic_DNA"/>
</dbReference>
<dbReference type="InterPro" id="IPR001895">
    <property type="entry name" value="RASGEF_cat_dom"/>
</dbReference>
<dbReference type="GO" id="GO:0007265">
    <property type="term" value="P:Ras protein signal transduction"/>
    <property type="evidence" value="ECO:0007669"/>
    <property type="project" value="TreeGrafter"/>
</dbReference>
<keyword evidence="10" id="KW-1185">Reference proteome</keyword>
<evidence type="ECO:0000256" key="1">
    <source>
        <dbReference type="ARBA" id="ARBA00022443"/>
    </source>
</evidence>
<dbReference type="GO" id="GO:0005085">
    <property type="term" value="F:guanyl-nucleotide exchange factor activity"/>
    <property type="evidence" value="ECO:0007669"/>
    <property type="project" value="UniProtKB-KW"/>
</dbReference>
<feature type="region of interest" description="Disordered" evidence="5">
    <location>
        <begin position="631"/>
        <end position="730"/>
    </location>
</feature>
<evidence type="ECO:0000313" key="10">
    <source>
        <dbReference type="Proteomes" id="UP000239156"/>
    </source>
</evidence>
<feature type="domain" description="Ras-GEF" evidence="7">
    <location>
        <begin position="964"/>
        <end position="1204"/>
    </location>
</feature>
<dbReference type="GO" id="GO:0005886">
    <property type="term" value="C:plasma membrane"/>
    <property type="evidence" value="ECO:0007669"/>
    <property type="project" value="TreeGrafter"/>
</dbReference>
<dbReference type="PROSITE" id="PS50009">
    <property type="entry name" value="RASGEF_CAT"/>
    <property type="match status" value="1"/>
</dbReference>
<dbReference type="Gene3D" id="2.30.30.40">
    <property type="entry name" value="SH3 Domains"/>
    <property type="match status" value="1"/>
</dbReference>
<accession>A0A2S4UV58</accession>
<dbReference type="PROSITE" id="PS50002">
    <property type="entry name" value="SH3"/>
    <property type="match status" value="1"/>
</dbReference>
<dbReference type="SMART" id="SM00326">
    <property type="entry name" value="SH3"/>
    <property type="match status" value="1"/>
</dbReference>
<dbReference type="InterPro" id="IPR008937">
    <property type="entry name" value="Ras-like_GEF"/>
</dbReference>
<dbReference type="VEuPathDB" id="FungiDB:PSHT_14193"/>
<dbReference type="InterPro" id="IPR056685">
    <property type="entry name" value="DUF7783"/>
</dbReference>
<dbReference type="InterPro" id="IPR001452">
    <property type="entry name" value="SH3_domain"/>
</dbReference>